<evidence type="ECO:0000313" key="8">
    <source>
        <dbReference type="EMBL" id="NYF88411.1"/>
    </source>
</evidence>
<evidence type="ECO:0000256" key="4">
    <source>
        <dbReference type="ARBA" id="ARBA00022692"/>
    </source>
</evidence>
<evidence type="ECO:0000256" key="2">
    <source>
        <dbReference type="ARBA" id="ARBA00022448"/>
    </source>
</evidence>
<dbReference type="Gene3D" id="1.20.1250.20">
    <property type="entry name" value="MFS general substrate transporter like domains"/>
    <property type="match status" value="2"/>
</dbReference>
<feature type="transmembrane region" description="Helical" evidence="7">
    <location>
        <begin position="44"/>
        <end position="64"/>
    </location>
</feature>
<protein>
    <submittedName>
        <fullName evidence="8">Nucleoside transporter</fullName>
    </submittedName>
</protein>
<feature type="transmembrane region" description="Helical" evidence="7">
    <location>
        <begin position="159"/>
        <end position="178"/>
    </location>
</feature>
<evidence type="ECO:0000313" key="9">
    <source>
        <dbReference type="Proteomes" id="UP000564385"/>
    </source>
</evidence>
<keyword evidence="5 7" id="KW-1133">Transmembrane helix</keyword>
<dbReference type="PANTHER" id="PTHR23522">
    <property type="entry name" value="BLL5896 PROTEIN"/>
    <property type="match status" value="1"/>
</dbReference>
<dbReference type="PANTHER" id="PTHR23522:SF4">
    <property type="entry name" value="NUCLEOSIDE PERMEASE NUPG-RELATED"/>
    <property type="match status" value="1"/>
</dbReference>
<feature type="transmembrane region" description="Helical" evidence="7">
    <location>
        <begin position="73"/>
        <end position="94"/>
    </location>
</feature>
<sequence>MNMQIRVRLGAMMFLEYFIWGAWYVTVGTWLASGLHFTGQQIGLAAGTTAVGAMIAPFFVGLIADKLFATQRVLAALHLLGGILLFLASQQIAFSAIYPLLLLYCLCFMPTLALTNSLAFRQMSDPKLEFGPIRVLGTAGWIAAGLLVGTLRLEATARPLQLAAALSILMALYCLTLPDTPPLAREGRFTLSSIFPREAIALLRERSMAVFAIASFLICIPLQFYYAFTNLFLNESGVHNAAGKMTGGQMSELFCMLLIPWFFRRLGVKYMLVAGMSAWVLRYLLFAYGNADSKVWMFWLGILLHGICYDFFFVTGQIYIDRKASAALRAAAQGLITFITYGAGMFVGSWLSGAVVERYTTASTTGAPIHSWQSIWLVAAGASAAVLVLFLVTFTDKESATVTARESAGAIPIESPL</sequence>
<dbReference type="GO" id="GO:0005886">
    <property type="term" value="C:plasma membrane"/>
    <property type="evidence" value="ECO:0007669"/>
    <property type="project" value="UniProtKB-SubCell"/>
</dbReference>
<name>A0A852VAT7_9BACT</name>
<feature type="transmembrane region" description="Helical" evidence="7">
    <location>
        <begin position="132"/>
        <end position="153"/>
    </location>
</feature>
<feature type="transmembrane region" description="Helical" evidence="7">
    <location>
        <begin position="295"/>
        <end position="314"/>
    </location>
</feature>
<evidence type="ECO:0000256" key="1">
    <source>
        <dbReference type="ARBA" id="ARBA00004651"/>
    </source>
</evidence>
<dbReference type="AlphaFoldDB" id="A0A852VAT7"/>
<keyword evidence="6 7" id="KW-0472">Membrane</keyword>
<evidence type="ECO:0000256" key="3">
    <source>
        <dbReference type="ARBA" id="ARBA00022475"/>
    </source>
</evidence>
<comment type="subcellular location">
    <subcellularLocation>
        <location evidence="1">Cell membrane</location>
        <topology evidence="1">Multi-pass membrane protein</topology>
    </subcellularLocation>
</comment>
<gene>
    <name evidence="8" type="ORF">HDF08_000478</name>
</gene>
<feature type="transmembrane region" description="Helical" evidence="7">
    <location>
        <begin position="375"/>
        <end position="395"/>
    </location>
</feature>
<feature type="transmembrane region" description="Helical" evidence="7">
    <location>
        <begin position="100"/>
        <end position="120"/>
    </location>
</feature>
<keyword evidence="3" id="KW-1003">Cell membrane</keyword>
<evidence type="ECO:0000256" key="6">
    <source>
        <dbReference type="ARBA" id="ARBA00023136"/>
    </source>
</evidence>
<accession>A0A852VAT7</accession>
<feature type="transmembrane region" description="Helical" evidence="7">
    <location>
        <begin position="12"/>
        <end position="32"/>
    </location>
</feature>
<feature type="transmembrane region" description="Helical" evidence="7">
    <location>
        <begin position="270"/>
        <end position="289"/>
    </location>
</feature>
<keyword evidence="4 7" id="KW-0812">Transmembrane</keyword>
<dbReference type="GO" id="GO:0015213">
    <property type="term" value="F:uridine transmembrane transporter activity"/>
    <property type="evidence" value="ECO:0007669"/>
    <property type="project" value="TreeGrafter"/>
</dbReference>
<dbReference type="CDD" id="cd06177">
    <property type="entry name" value="MFS_NHS"/>
    <property type="match status" value="1"/>
</dbReference>
<reference evidence="8 9" key="1">
    <citation type="submission" date="2020-07" db="EMBL/GenBank/DDBJ databases">
        <title>Genomic Encyclopedia of Type Strains, Phase IV (KMG-V): Genome sequencing to study the core and pangenomes of soil and plant-associated prokaryotes.</title>
        <authorList>
            <person name="Whitman W."/>
        </authorList>
    </citation>
    <scope>NUCLEOTIDE SEQUENCE [LARGE SCALE GENOMIC DNA]</scope>
    <source>
        <strain evidence="8 9">M8UP22</strain>
    </source>
</reference>
<dbReference type="EMBL" id="JACCCU010000001">
    <property type="protein sequence ID" value="NYF88411.1"/>
    <property type="molecule type" value="Genomic_DNA"/>
</dbReference>
<organism evidence="8 9">
    <name type="scientific">Tunturiibacter lichenicola</name>
    <dbReference type="NCBI Taxonomy" id="2051959"/>
    <lineage>
        <taxon>Bacteria</taxon>
        <taxon>Pseudomonadati</taxon>
        <taxon>Acidobacteriota</taxon>
        <taxon>Terriglobia</taxon>
        <taxon>Terriglobales</taxon>
        <taxon>Acidobacteriaceae</taxon>
        <taxon>Tunturiibacter</taxon>
    </lineage>
</organism>
<dbReference type="Pfam" id="PF03825">
    <property type="entry name" value="Nuc_H_symport"/>
    <property type="match status" value="1"/>
</dbReference>
<evidence type="ECO:0000256" key="7">
    <source>
        <dbReference type="SAM" id="Phobius"/>
    </source>
</evidence>
<keyword evidence="2" id="KW-0813">Transport</keyword>
<feature type="transmembrane region" description="Helical" evidence="7">
    <location>
        <begin position="207"/>
        <end position="226"/>
    </location>
</feature>
<dbReference type="InterPro" id="IPR004740">
    <property type="entry name" value="Nuc_H_symport"/>
</dbReference>
<proteinExistence type="predicted"/>
<evidence type="ECO:0000256" key="5">
    <source>
        <dbReference type="ARBA" id="ARBA00022989"/>
    </source>
</evidence>
<comment type="caution">
    <text evidence="8">The sequence shown here is derived from an EMBL/GenBank/DDBJ whole genome shotgun (WGS) entry which is preliminary data.</text>
</comment>
<feature type="transmembrane region" description="Helical" evidence="7">
    <location>
        <begin position="246"/>
        <end position="263"/>
    </location>
</feature>
<dbReference type="Proteomes" id="UP000564385">
    <property type="component" value="Unassembled WGS sequence"/>
</dbReference>
<dbReference type="InterPro" id="IPR036259">
    <property type="entry name" value="MFS_trans_sf"/>
</dbReference>
<dbReference type="GO" id="GO:0015212">
    <property type="term" value="F:cytidine transmembrane transporter activity"/>
    <property type="evidence" value="ECO:0007669"/>
    <property type="project" value="TreeGrafter"/>
</dbReference>
<feature type="transmembrane region" description="Helical" evidence="7">
    <location>
        <begin position="335"/>
        <end position="355"/>
    </location>
</feature>
<dbReference type="SUPFAM" id="SSF103473">
    <property type="entry name" value="MFS general substrate transporter"/>
    <property type="match status" value="1"/>
</dbReference>